<reference evidence="1 2" key="1">
    <citation type="submission" date="2019-02" db="EMBL/GenBank/DDBJ databases">
        <title>Deep-cultivation of Planctomycetes and their phenomic and genomic characterization uncovers novel biology.</title>
        <authorList>
            <person name="Wiegand S."/>
            <person name="Jogler M."/>
            <person name="Boedeker C."/>
            <person name="Pinto D."/>
            <person name="Vollmers J."/>
            <person name="Rivas-Marin E."/>
            <person name="Kohn T."/>
            <person name="Peeters S.H."/>
            <person name="Heuer A."/>
            <person name="Rast P."/>
            <person name="Oberbeckmann S."/>
            <person name="Bunk B."/>
            <person name="Jeske O."/>
            <person name="Meyerdierks A."/>
            <person name="Storesund J.E."/>
            <person name="Kallscheuer N."/>
            <person name="Luecker S."/>
            <person name="Lage O.M."/>
            <person name="Pohl T."/>
            <person name="Merkel B.J."/>
            <person name="Hornburger P."/>
            <person name="Mueller R.-W."/>
            <person name="Bruemmer F."/>
            <person name="Labrenz M."/>
            <person name="Spormann A.M."/>
            <person name="Op Den Camp H."/>
            <person name="Overmann J."/>
            <person name="Amann R."/>
            <person name="Jetten M.S.M."/>
            <person name="Mascher T."/>
            <person name="Medema M.H."/>
            <person name="Devos D.P."/>
            <person name="Kaster A.-K."/>
            <person name="Ovreas L."/>
            <person name="Rohde M."/>
            <person name="Galperin M.Y."/>
            <person name="Jogler C."/>
        </authorList>
    </citation>
    <scope>NUCLEOTIDE SEQUENCE [LARGE SCALE GENOMIC DNA]</scope>
    <source>
        <strain evidence="1 2">CA13</strain>
    </source>
</reference>
<dbReference type="InterPro" id="IPR023296">
    <property type="entry name" value="Glyco_hydro_beta-prop_sf"/>
</dbReference>
<evidence type="ECO:0000313" key="1">
    <source>
        <dbReference type="EMBL" id="TWT79780.1"/>
    </source>
</evidence>
<accession>A0A5C5YXZ9</accession>
<proteinExistence type="predicted"/>
<protein>
    <recommendedName>
        <fullName evidence="3">DUF4185 domain-containing protein</fullName>
    </recommendedName>
</protein>
<name>A0A5C5YXZ9_9BACT</name>
<evidence type="ECO:0008006" key="3">
    <source>
        <dbReference type="Google" id="ProtNLM"/>
    </source>
</evidence>
<dbReference type="AlphaFoldDB" id="A0A5C5YXZ9"/>
<sequence>MWDVRPLPTNLLPTNLLPTNLLPTKLSRGFIMSDTIDRLSSFRLCLRITLVVCLLSTNTLAVEPCRIEVVDQSNGWPVPMVELETTNHIRFVTDNAGLVAFDLPELMNTPTWLHVRGHGYSVAPDGFGFRGVRIIPVPGKTFRIEVQRELAAKRLGRLTGGGLFSESQKLGEANDWREQNLLGCDSVQNAIFNEKLFWLWGDTTLAGYPLGRFHSIAATTAQTPLPSLVPPIGLRFDYFNDDQGTPRDIARMPGDGPTWLFGMVSLPDQNGQHRLGATYSKIKGPLTEYEKGLCVWNEQTEQFDRHRVIWKMSEQDPSSPLMPHGHSVFWTDQHGEQWVLFGDPFPTIRCRATFEDWSTPKRWESIDTTKTVEMANSKQTIRPHRGAIAFNAYRDCWVTIFTQTSGNRSELGEIWYAESTSPMGPWSAAIKVVTHDKYTFYNPQIHAEWVDKNSPVLLFEGTYTSTFSKAKTPTPRYDYNQILYRLDLDTLRNSKDAP</sequence>
<gene>
    <name evidence="1" type="ORF">CA13_11870</name>
</gene>
<dbReference type="Proteomes" id="UP000315010">
    <property type="component" value="Unassembled WGS sequence"/>
</dbReference>
<evidence type="ECO:0000313" key="2">
    <source>
        <dbReference type="Proteomes" id="UP000315010"/>
    </source>
</evidence>
<keyword evidence="2" id="KW-1185">Reference proteome</keyword>
<comment type="caution">
    <text evidence="1">The sequence shown here is derived from an EMBL/GenBank/DDBJ whole genome shotgun (WGS) entry which is preliminary data.</text>
</comment>
<organism evidence="1 2">
    <name type="scientific">Novipirellula herctigrandis</name>
    <dbReference type="NCBI Taxonomy" id="2527986"/>
    <lineage>
        <taxon>Bacteria</taxon>
        <taxon>Pseudomonadati</taxon>
        <taxon>Planctomycetota</taxon>
        <taxon>Planctomycetia</taxon>
        <taxon>Pirellulales</taxon>
        <taxon>Pirellulaceae</taxon>
        <taxon>Novipirellula</taxon>
    </lineage>
</organism>
<dbReference type="EMBL" id="SJPJ01000001">
    <property type="protein sequence ID" value="TWT79780.1"/>
    <property type="molecule type" value="Genomic_DNA"/>
</dbReference>
<dbReference type="Gene3D" id="2.115.10.20">
    <property type="entry name" value="Glycosyl hydrolase domain, family 43"/>
    <property type="match status" value="1"/>
</dbReference>